<evidence type="ECO:0000259" key="1">
    <source>
        <dbReference type="Pfam" id="PF07699"/>
    </source>
</evidence>
<dbReference type="EMBL" id="JBJQND010000005">
    <property type="protein sequence ID" value="KAL3877050.1"/>
    <property type="molecule type" value="Genomic_DNA"/>
</dbReference>
<proteinExistence type="predicted"/>
<dbReference type="Gene3D" id="2.10.50.10">
    <property type="entry name" value="Tumor Necrosis Factor Receptor, subunit A, domain 2"/>
    <property type="match status" value="1"/>
</dbReference>
<dbReference type="Pfam" id="PF07699">
    <property type="entry name" value="Ephrin_rec_like"/>
    <property type="match status" value="1"/>
</dbReference>
<sequence length="52" mass="5263">MCSAGVFLNTLGNCQTCPVGTYQPASGQTSCISCANGTITLQTRSTSSAQCV</sequence>
<gene>
    <name evidence="2" type="ORF">ACJMK2_034805</name>
</gene>
<feature type="domain" description="Tyrosine-protein kinase ephrin type A/B receptor-like" evidence="1">
    <location>
        <begin position="10"/>
        <end position="51"/>
    </location>
</feature>
<dbReference type="InterPro" id="IPR011641">
    <property type="entry name" value="Tyr-kin_ephrin_A/B_rcpt-like"/>
</dbReference>
<organism evidence="2 3">
    <name type="scientific">Sinanodonta woodiana</name>
    <name type="common">Chinese pond mussel</name>
    <name type="synonym">Anodonta woodiana</name>
    <dbReference type="NCBI Taxonomy" id="1069815"/>
    <lineage>
        <taxon>Eukaryota</taxon>
        <taxon>Metazoa</taxon>
        <taxon>Spiralia</taxon>
        <taxon>Lophotrochozoa</taxon>
        <taxon>Mollusca</taxon>
        <taxon>Bivalvia</taxon>
        <taxon>Autobranchia</taxon>
        <taxon>Heteroconchia</taxon>
        <taxon>Palaeoheterodonta</taxon>
        <taxon>Unionida</taxon>
        <taxon>Unionoidea</taxon>
        <taxon>Unionidae</taxon>
        <taxon>Unioninae</taxon>
        <taxon>Sinanodonta</taxon>
    </lineage>
</organism>
<dbReference type="AlphaFoldDB" id="A0ABD3WU41"/>
<accession>A0ABD3WU41</accession>
<dbReference type="SMART" id="SM01411">
    <property type="entry name" value="Ephrin_rec_like"/>
    <property type="match status" value="1"/>
</dbReference>
<feature type="non-terminal residue" evidence="2">
    <location>
        <position position="52"/>
    </location>
</feature>
<dbReference type="Proteomes" id="UP001634394">
    <property type="component" value="Unassembled WGS sequence"/>
</dbReference>
<evidence type="ECO:0000313" key="3">
    <source>
        <dbReference type="Proteomes" id="UP001634394"/>
    </source>
</evidence>
<protein>
    <recommendedName>
        <fullName evidence="1">Tyrosine-protein kinase ephrin type A/B receptor-like domain-containing protein</fullName>
    </recommendedName>
</protein>
<keyword evidence="3" id="KW-1185">Reference proteome</keyword>
<evidence type="ECO:0000313" key="2">
    <source>
        <dbReference type="EMBL" id="KAL3877050.1"/>
    </source>
</evidence>
<comment type="caution">
    <text evidence="2">The sequence shown here is derived from an EMBL/GenBank/DDBJ whole genome shotgun (WGS) entry which is preliminary data.</text>
</comment>
<reference evidence="2 3" key="1">
    <citation type="submission" date="2024-11" db="EMBL/GenBank/DDBJ databases">
        <title>Chromosome-level genome assembly of the freshwater bivalve Anodonta woodiana.</title>
        <authorList>
            <person name="Chen X."/>
        </authorList>
    </citation>
    <scope>NUCLEOTIDE SEQUENCE [LARGE SCALE GENOMIC DNA]</scope>
    <source>
        <strain evidence="2">MN2024</strain>
        <tissue evidence="2">Gills</tissue>
    </source>
</reference>
<name>A0ABD3WU41_SINWO</name>